<dbReference type="Pfam" id="PF19619">
    <property type="entry name" value="DUF6124"/>
    <property type="match status" value="1"/>
</dbReference>
<proteinExistence type="predicted"/>
<accession>A0A0F4TLT1</accession>
<evidence type="ECO:0000256" key="1">
    <source>
        <dbReference type="SAM" id="MobiDB-lite"/>
    </source>
</evidence>
<evidence type="ECO:0000313" key="2">
    <source>
        <dbReference type="EMBL" id="KJZ45009.1"/>
    </source>
</evidence>
<evidence type="ECO:0008006" key="4">
    <source>
        <dbReference type="Google" id="ProtNLM"/>
    </source>
</evidence>
<reference evidence="2 3" key="1">
    <citation type="submission" date="2015-03" db="EMBL/GenBank/DDBJ databases">
        <title>Comparative genomics of Pseudomonas insights into diversity of traits involved in vanlence and defense.</title>
        <authorList>
            <person name="Qin Y."/>
        </authorList>
    </citation>
    <scope>NUCLEOTIDE SEQUENCE [LARGE SCALE GENOMIC DNA]</scope>
    <source>
        <strain evidence="2 3">C3</strain>
    </source>
</reference>
<feature type="region of interest" description="Disordered" evidence="1">
    <location>
        <begin position="1"/>
        <end position="22"/>
    </location>
</feature>
<protein>
    <recommendedName>
        <fullName evidence="4">DUF3077 domain-containing protein</fullName>
    </recommendedName>
</protein>
<sequence length="120" mass="12893">MFKITPNPPEADDVSPDETLDPKKLNEAADRTLDFYLNPAAHIKATPRTPGTMFIVNPALDTETLLAHACESLASANVMAMDLVDHLEGASRNSLLGIAQIIMLGELAVNRALDNIDPQG</sequence>
<dbReference type="RefSeq" id="WP_046046503.1">
    <property type="nucleotide sequence ID" value="NZ_LACD01000010.1"/>
</dbReference>
<feature type="compositionally biased region" description="Acidic residues" evidence="1">
    <location>
        <begin position="10"/>
        <end position="19"/>
    </location>
</feature>
<evidence type="ECO:0000313" key="3">
    <source>
        <dbReference type="Proteomes" id="UP000033500"/>
    </source>
</evidence>
<name>A0A0F4TLT1_PSEFL</name>
<dbReference type="AlphaFoldDB" id="A0A0F4TLT1"/>
<dbReference type="Proteomes" id="UP000033500">
    <property type="component" value="Unassembled WGS sequence"/>
</dbReference>
<organism evidence="2 3">
    <name type="scientific">Pseudomonas fluorescens</name>
    <dbReference type="NCBI Taxonomy" id="294"/>
    <lineage>
        <taxon>Bacteria</taxon>
        <taxon>Pseudomonadati</taxon>
        <taxon>Pseudomonadota</taxon>
        <taxon>Gammaproteobacteria</taxon>
        <taxon>Pseudomonadales</taxon>
        <taxon>Pseudomonadaceae</taxon>
        <taxon>Pseudomonas</taxon>
    </lineage>
</organism>
<comment type="caution">
    <text evidence="2">The sequence shown here is derived from an EMBL/GenBank/DDBJ whole genome shotgun (WGS) entry which is preliminary data.</text>
</comment>
<dbReference type="PATRIC" id="fig|294.131.peg.209"/>
<dbReference type="EMBL" id="LACD01000010">
    <property type="protein sequence ID" value="KJZ45009.1"/>
    <property type="molecule type" value="Genomic_DNA"/>
</dbReference>
<gene>
    <name evidence="2" type="ORF">VC34_10780</name>
</gene>